<protein>
    <recommendedName>
        <fullName evidence="3 12">Beta-ketoacyl-[acyl-carrier-protein] synthase III</fullName>
        <shortName evidence="12">Beta-ketoacyl-ACP synthase III</shortName>
        <shortName evidence="12">KAS III</shortName>
        <ecNumber evidence="3 12">2.3.1.180</ecNumber>
    </recommendedName>
    <alternativeName>
        <fullName evidence="12">3-oxoacyl-[acyl-carrier-protein] synthase 3</fullName>
    </alternativeName>
    <alternativeName>
        <fullName evidence="12">3-oxoacyl-[acyl-carrier-protein] synthase III</fullName>
    </alternativeName>
</protein>
<dbReference type="Pfam" id="PF08541">
    <property type="entry name" value="ACP_syn_III_C"/>
    <property type="match status" value="1"/>
</dbReference>
<dbReference type="PANTHER" id="PTHR43091">
    <property type="entry name" value="3-OXOACYL-[ACYL-CARRIER-PROTEIN] SYNTHASE"/>
    <property type="match status" value="1"/>
</dbReference>
<keyword evidence="10 12" id="KW-0012">Acyltransferase</keyword>
<dbReference type="SUPFAM" id="SSF53901">
    <property type="entry name" value="Thiolase-like"/>
    <property type="match status" value="1"/>
</dbReference>
<organism evidence="15 16">
    <name type="scientific">Corallococcus sicarius</name>
    <dbReference type="NCBI Taxonomy" id="2316726"/>
    <lineage>
        <taxon>Bacteria</taxon>
        <taxon>Pseudomonadati</taxon>
        <taxon>Myxococcota</taxon>
        <taxon>Myxococcia</taxon>
        <taxon>Myxococcales</taxon>
        <taxon>Cystobacterineae</taxon>
        <taxon>Myxococcaceae</taxon>
        <taxon>Corallococcus</taxon>
    </lineage>
</organism>
<feature type="domain" description="Beta-ketoacyl-[acyl-carrier-protein] synthase III N-terminal" evidence="14">
    <location>
        <begin position="107"/>
        <end position="190"/>
    </location>
</feature>
<dbReference type="InterPro" id="IPR013751">
    <property type="entry name" value="ACP_syn_III_N"/>
</dbReference>
<comment type="domain">
    <text evidence="12">The last Arg residue of the ACP-binding site is essential for the weak association between ACP/AcpP and FabH.</text>
</comment>
<evidence type="ECO:0000256" key="7">
    <source>
        <dbReference type="ARBA" id="ARBA00023098"/>
    </source>
</evidence>
<evidence type="ECO:0000313" key="16">
    <source>
        <dbReference type="Proteomes" id="UP000273405"/>
    </source>
</evidence>
<dbReference type="UniPathway" id="UPA00094"/>
<evidence type="ECO:0000256" key="2">
    <source>
        <dbReference type="ARBA" id="ARBA00008642"/>
    </source>
</evidence>
<comment type="subcellular location">
    <subcellularLocation>
        <location evidence="12">Cytoplasm</location>
    </subcellularLocation>
</comment>
<keyword evidence="6 12" id="KW-0276">Fatty acid metabolism</keyword>
<feature type="active site" evidence="12">
    <location>
        <position position="288"/>
    </location>
</feature>
<evidence type="ECO:0000256" key="9">
    <source>
        <dbReference type="ARBA" id="ARBA00023268"/>
    </source>
</evidence>
<comment type="function">
    <text evidence="12">Catalyzes the condensation reaction of fatty acid synthesis by the addition to an acyl acceptor of two carbons from malonyl-ACP. Catalyzes the first condensation reaction which initiates fatty acid synthesis and may therefore play a role in governing the total rate of fatty acid production. Possesses both acetoacetyl-ACP synthase and acetyl transacylase activities. Its substrate specificity determines the biosynthesis of branched-chain and/or straight-chain of fatty acids.</text>
</comment>
<evidence type="ECO:0000256" key="12">
    <source>
        <dbReference type="HAMAP-Rule" id="MF_01815"/>
    </source>
</evidence>
<evidence type="ECO:0000256" key="11">
    <source>
        <dbReference type="ARBA" id="ARBA00051096"/>
    </source>
</evidence>
<comment type="subunit">
    <text evidence="12">Homodimer.</text>
</comment>
<evidence type="ECO:0000256" key="5">
    <source>
        <dbReference type="ARBA" id="ARBA00022679"/>
    </source>
</evidence>
<reference evidence="16" key="1">
    <citation type="submission" date="2018-09" db="EMBL/GenBank/DDBJ databases">
        <authorList>
            <person name="Livingstone P.G."/>
            <person name="Whitworth D.E."/>
        </authorList>
    </citation>
    <scope>NUCLEOTIDE SEQUENCE [LARGE SCALE GENOMIC DNA]</scope>
    <source>
        <strain evidence="16">CA040B</strain>
    </source>
</reference>
<dbReference type="GO" id="GO:0033818">
    <property type="term" value="F:beta-ketoacyl-acyl-carrier-protein synthase III activity"/>
    <property type="evidence" value="ECO:0007669"/>
    <property type="project" value="UniProtKB-UniRule"/>
</dbReference>
<comment type="catalytic activity">
    <reaction evidence="11">
        <text>malonyl-[ACP] + acetyl-CoA + H(+) = 3-oxobutanoyl-[ACP] + CO2 + CoA</text>
        <dbReference type="Rhea" id="RHEA:12080"/>
        <dbReference type="Rhea" id="RHEA-COMP:9623"/>
        <dbReference type="Rhea" id="RHEA-COMP:9625"/>
        <dbReference type="ChEBI" id="CHEBI:15378"/>
        <dbReference type="ChEBI" id="CHEBI:16526"/>
        <dbReference type="ChEBI" id="CHEBI:57287"/>
        <dbReference type="ChEBI" id="CHEBI:57288"/>
        <dbReference type="ChEBI" id="CHEBI:78449"/>
        <dbReference type="ChEBI" id="CHEBI:78450"/>
        <dbReference type="EC" id="2.3.1.180"/>
    </reaction>
    <physiologicalReaction direction="left-to-right" evidence="11">
        <dbReference type="Rhea" id="RHEA:12081"/>
    </physiologicalReaction>
</comment>
<dbReference type="GO" id="GO:0006633">
    <property type="term" value="P:fatty acid biosynthetic process"/>
    <property type="evidence" value="ECO:0007669"/>
    <property type="project" value="UniProtKB-UniRule"/>
</dbReference>
<dbReference type="EMBL" id="RAWG01000205">
    <property type="protein sequence ID" value="RKH38184.1"/>
    <property type="molecule type" value="Genomic_DNA"/>
</dbReference>
<accession>A0A3A8NFL2</accession>
<dbReference type="InterPro" id="IPR013747">
    <property type="entry name" value="ACP_syn_III_C"/>
</dbReference>
<dbReference type="PANTHER" id="PTHR43091:SF1">
    <property type="entry name" value="BETA-KETOACYL-[ACYL-CARRIER-PROTEIN] SYNTHASE III, CHLOROPLASTIC"/>
    <property type="match status" value="1"/>
</dbReference>
<gene>
    <name evidence="12" type="primary">fabH</name>
    <name evidence="15" type="ORF">D7X12_27075</name>
</gene>
<dbReference type="CDD" id="cd00830">
    <property type="entry name" value="KAS_III"/>
    <property type="match status" value="1"/>
</dbReference>
<sequence>MPCTQILGTGSYAPSRVLTNQDLEQLVDTSDAWIRERTGIQERRQAAPDEATSDLAVQASRQALEMAGVSPEDVDLIVVGTVTPDMPMPSCAALVQAKLGARRAFAFDVSAACAGALYALSVADQFVRTGQVKRALVVGADVLSRTVDWTDRNTCVLFGDGAGALVLGADSEPGAMAPRGILSTHLRTDGSLADLLCIPGGGSRTPVTADNVDAKLHKLKMNGKEVFRFAVRALVESTQTSLGAHGMTPGQVDHVIAHQANLRILEAVLERLEIPREKCWLNLHKYGNTSSASLPMSLDEAWRAGRLKRGDVIAMMAIGAGMAWGSAVVRW</sequence>
<dbReference type="FunFam" id="3.40.47.10:FF:000004">
    <property type="entry name" value="3-oxoacyl-[acyl-carrier-protein] synthase 3"/>
    <property type="match status" value="1"/>
</dbReference>
<dbReference type="RefSeq" id="WP_120628162.1">
    <property type="nucleotide sequence ID" value="NZ_RAWG01000205.1"/>
</dbReference>
<dbReference type="Gene3D" id="3.40.47.10">
    <property type="match status" value="1"/>
</dbReference>
<evidence type="ECO:0000256" key="4">
    <source>
        <dbReference type="ARBA" id="ARBA00022516"/>
    </source>
</evidence>
<evidence type="ECO:0000256" key="1">
    <source>
        <dbReference type="ARBA" id="ARBA00005194"/>
    </source>
</evidence>
<keyword evidence="16" id="KW-1185">Reference proteome</keyword>
<dbReference type="Proteomes" id="UP000273405">
    <property type="component" value="Unassembled WGS sequence"/>
</dbReference>
<comment type="similarity">
    <text evidence="2 12">Belongs to the thiolase-like superfamily. FabH family.</text>
</comment>
<keyword evidence="8 12" id="KW-0275">Fatty acid biosynthesis</keyword>
<comment type="pathway">
    <text evidence="1 12">Lipid metabolism; fatty acid biosynthesis.</text>
</comment>
<dbReference type="HAMAP" id="MF_01815">
    <property type="entry name" value="FabH"/>
    <property type="match status" value="1"/>
</dbReference>
<evidence type="ECO:0000313" key="15">
    <source>
        <dbReference type="EMBL" id="RKH38184.1"/>
    </source>
</evidence>
<proteinExistence type="inferred from homology"/>
<evidence type="ECO:0000259" key="13">
    <source>
        <dbReference type="Pfam" id="PF08541"/>
    </source>
</evidence>
<dbReference type="InterPro" id="IPR004655">
    <property type="entry name" value="FabH"/>
</dbReference>
<dbReference type="GO" id="GO:0004315">
    <property type="term" value="F:3-oxoacyl-[acyl-carrier-protein] synthase activity"/>
    <property type="evidence" value="ECO:0007669"/>
    <property type="project" value="InterPro"/>
</dbReference>
<evidence type="ECO:0000256" key="8">
    <source>
        <dbReference type="ARBA" id="ARBA00023160"/>
    </source>
</evidence>
<feature type="active site" evidence="12">
    <location>
        <position position="113"/>
    </location>
</feature>
<keyword evidence="7 12" id="KW-0443">Lipid metabolism</keyword>
<keyword evidence="5 12" id="KW-0808">Transferase</keyword>
<feature type="region of interest" description="ACP-binding" evidence="12">
    <location>
        <begin position="259"/>
        <end position="263"/>
    </location>
</feature>
<dbReference type="NCBIfam" id="NF006829">
    <property type="entry name" value="PRK09352.1"/>
    <property type="match status" value="1"/>
</dbReference>
<dbReference type="InterPro" id="IPR016039">
    <property type="entry name" value="Thiolase-like"/>
</dbReference>
<evidence type="ECO:0000259" key="14">
    <source>
        <dbReference type="Pfam" id="PF08545"/>
    </source>
</evidence>
<comment type="caution">
    <text evidence="15">The sequence shown here is derived from an EMBL/GenBank/DDBJ whole genome shotgun (WGS) entry which is preliminary data.</text>
</comment>
<evidence type="ECO:0000256" key="6">
    <source>
        <dbReference type="ARBA" id="ARBA00022832"/>
    </source>
</evidence>
<feature type="domain" description="Beta-ketoacyl-[acyl-carrier-protein] synthase III C-terminal" evidence="13">
    <location>
        <begin position="244"/>
        <end position="331"/>
    </location>
</feature>
<evidence type="ECO:0000256" key="3">
    <source>
        <dbReference type="ARBA" id="ARBA00012333"/>
    </source>
</evidence>
<keyword evidence="9 12" id="KW-0511">Multifunctional enzyme</keyword>
<dbReference type="NCBIfam" id="TIGR00747">
    <property type="entry name" value="fabH"/>
    <property type="match status" value="1"/>
</dbReference>
<feature type="active site" evidence="12">
    <location>
        <position position="258"/>
    </location>
</feature>
<dbReference type="AlphaFoldDB" id="A0A3A8NFL2"/>
<dbReference type="GO" id="GO:0005737">
    <property type="term" value="C:cytoplasm"/>
    <property type="evidence" value="ECO:0007669"/>
    <property type="project" value="UniProtKB-SubCell"/>
</dbReference>
<dbReference type="Pfam" id="PF08545">
    <property type="entry name" value="ACP_syn_III"/>
    <property type="match status" value="1"/>
</dbReference>
<keyword evidence="12" id="KW-0963">Cytoplasm</keyword>
<keyword evidence="4 12" id="KW-0444">Lipid biosynthesis</keyword>
<name>A0A3A8NFL2_9BACT</name>
<dbReference type="OrthoDB" id="9815506at2"/>
<dbReference type="EC" id="2.3.1.180" evidence="3 12"/>
<evidence type="ECO:0000256" key="10">
    <source>
        <dbReference type="ARBA" id="ARBA00023315"/>
    </source>
</evidence>